<dbReference type="EMBL" id="CP016022">
    <property type="protein sequence ID" value="ANJ72599.1"/>
    <property type="molecule type" value="Genomic_DNA"/>
</dbReference>
<dbReference type="Proteomes" id="UP000078572">
    <property type="component" value="Chromosome 1"/>
</dbReference>
<dbReference type="AlphaFoldDB" id="A0A191ZWV9"/>
<proteinExistence type="predicted"/>
<gene>
    <name evidence="1" type="ORF">A9Y76_09025</name>
</gene>
<dbReference type="GeneID" id="61526158"/>
<dbReference type="OrthoDB" id="9804993at2"/>
<evidence type="ECO:0000313" key="2">
    <source>
        <dbReference type="Proteomes" id="UP000078572"/>
    </source>
</evidence>
<evidence type="ECO:0000313" key="1">
    <source>
        <dbReference type="EMBL" id="ANJ72599.1"/>
    </source>
</evidence>
<reference evidence="2" key="1">
    <citation type="submission" date="2016-06" db="EMBL/GenBank/DDBJ databases">
        <authorList>
            <person name="Xu Y."/>
            <person name="Nagy A."/>
            <person name="Yan X."/>
            <person name="Kim S.W."/>
            <person name="Haley B."/>
            <person name="Liu N.T."/>
            <person name="Nou X."/>
        </authorList>
    </citation>
    <scope>NUCLEOTIDE SEQUENCE [LARGE SCALE GENOMIC DNA]</scope>
    <source>
        <strain evidence="2">ATCC 49129</strain>
    </source>
</reference>
<accession>A0A191ZWV9</accession>
<dbReference type="Gene3D" id="3.40.50.1820">
    <property type="entry name" value="alpha/beta hydrolase"/>
    <property type="match status" value="1"/>
</dbReference>
<sequence>MARSALATSPEPSPDKRATRAWHWPADVAIVTVPGLHGSGPGHWQTRWEARFPEWRRVEQTDWSTPELPRWSARVGETVRAALAERAASRQKRRVILVAHSFGCLASIHWATQVHEAREARDSVAGILLVAPADPDKFGVRDLLPQRTLPFPAVLVASRNDPWMPHCYAVDWGSRWGVELVDAGEAGHINADSNLGEWDAGLALLDRLIGRASAQDTTRDGADWQAQWDVLPSTPYI</sequence>
<dbReference type="InterPro" id="IPR029058">
    <property type="entry name" value="AB_hydrolase_fold"/>
</dbReference>
<dbReference type="GO" id="GO:0016787">
    <property type="term" value="F:hydrolase activity"/>
    <property type="evidence" value="ECO:0007669"/>
    <property type="project" value="InterPro"/>
</dbReference>
<dbReference type="InterPro" id="IPR010662">
    <property type="entry name" value="RBBP9/YdeN"/>
</dbReference>
<name>A0A191ZWV9_9RALS</name>
<dbReference type="STRING" id="190721.ACS15_2016"/>
<keyword evidence="2" id="KW-1185">Reference proteome</keyword>
<protein>
    <submittedName>
        <fullName evidence="1">Esterase</fullName>
    </submittedName>
</protein>
<dbReference type="SUPFAM" id="SSF53474">
    <property type="entry name" value="alpha/beta-Hydrolases"/>
    <property type="match status" value="1"/>
</dbReference>
<dbReference type="RefSeq" id="WP_064803673.1">
    <property type="nucleotide sequence ID" value="NZ_CP016022.1"/>
</dbReference>
<organism evidence="1 2">
    <name type="scientific">Ralstonia insidiosa</name>
    <dbReference type="NCBI Taxonomy" id="190721"/>
    <lineage>
        <taxon>Bacteria</taxon>
        <taxon>Pseudomonadati</taxon>
        <taxon>Pseudomonadota</taxon>
        <taxon>Betaproteobacteria</taxon>
        <taxon>Burkholderiales</taxon>
        <taxon>Burkholderiaceae</taxon>
        <taxon>Ralstonia</taxon>
    </lineage>
</organism>
<dbReference type="Pfam" id="PF06821">
    <property type="entry name" value="Ser_hydrolase"/>
    <property type="match status" value="1"/>
</dbReference>